<reference evidence="1 2" key="2">
    <citation type="submission" date="2019-02" db="EMBL/GenBank/DDBJ databases">
        <title>'Lichenibacterium ramalinii' gen. nov. sp. nov., 'Lichenibacterium minor' gen. nov. sp. nov.</title>
        <authorList>
            <person name="Pankratov T."/>
        </authorList>
    </citation>
    <scope>NUCLEOTIDE SEQUENCE [LARGE SCALE GENOMIC DNA]</scope>
    <source>
        <strain evidence="1 2">RmlP001</strain>
    </source>
</reference>
<accession>A0A4Q2RD32</accession>
<name>A0A4Q2RD32_9HYPH</name>
<organism evidence="1 2">
    <name type="scientific">Lichenibacterium ramalinae</name>
    <dbReference type="NCBI Taxonomy" id="2316527"/>
    <lineage>
        <taxon>Bacteria</taxon>
        <taxon>Pseudomonadati</taxon>
        <taxon>Pseudomonadota</taxon>
        <taxon>Alphaproteobacteria</taxon>
        <taxon>Hyphomicrobiales</taxon>
        <taxon>Lichenihabitantaceae</taxon>
        <taxon>Lichenibacterium</taxon>
    </lineage>
</organism>
<dbReference type="Proteomes" id="UP000289411">
    <property type="component" value="Unassembled WGS sequence"/>
</dbReference>
<proteinExistence type="predicted"/>
<gene>
    <name evidence="1" type="ORF">D3272_10575</name>
</gene>
<protein>
    <submittedName>
        <fullName evidence="1">Uncharacterized protein</fullName>
    </submittedName>
</protein>
<dbReference type="OrthoDB" id="9809513at2"/>
<comment type="caution">
    <text evidence="1">The sequence shown here is derived from an EMBL/GenBank/DDBJ whole genome shotgun (WGS) entry which is preliminary data.</text>
</comment>
<dbReference type="EMBL" id="QYBC01000008">
    <property type="protein sequence ID" value="RYB05098.1"/>
    <property type="molecule type" value="Genomic_DNA"/>
</dbReference>
<sequence length="84" mass="9462">MDTTTEQQDRFAAAEERQIAMSILIETFAEAELDGLDEDSMTQAALFVAFQKLVSCYGEDAVATFAERLPERVRHGEFSILTRQ</sequence>
<keyword evidence="2" id="KW-1185">Reference proteome</keyword>
<evidence type="ECO:0000313" key="2">
    <source>
        <dbReference type="Proteomes" id="UP000289411"/>
    </source>
</evidence>
<reference evidence="1 2" key="1">
    <citation type="submission" date="2018-09" db="EMBL/GenBank/DDBJ databases">
        <authorList>
            <person name="Grouzdev D.S."/>
            <person name="Krutkina M.S."/>
        </authorList>
    </citation>
    <scope>NUCLEOTIDE SEQUENCE [LARGE SCALE GENOMIC DNA]</scope>
    <source>
        <strain evidence="1 2">RmlP001</strain>
    </source>
</reference>
<dbReference type="AlphaFoldDB" id="A0A4Q2RD32"/>
<evidence type="ECO:0000313" key="1">
    <source>
        <dbReference type="EMBL" id="RYB05098.1"/>
    </source>
</evidence>